<name>A0A6P1W1K1_9BACT</name>
<keyword evidence="1" id="KW-0732">Signal</keyword>
<evidence type="ECO:0000313" key="3">
    <source>
        <dbReference type="Proteomes" id="UP000464577"/>
    </source>
</evidence>
<dbReference type="InterPro" id="IPR019546">
    <property type="entry name" value="TAT_signal_bac_arc"/>
</dbReference>
<proteinExistence type="predicted"/>
<protein>
    <submittedName>
        <fullName evidence="2">Twin-arginine translocation signal domain-containing protein</fullName>
    </submittedName>
</protein>
<dbReference type="EMBL" id="CP045997">
    <property type="protein sequence ID" value="QHV98192.1"/>
    <property type="molecule type" value="Genomic_DNA"/>
</dbReference>
<accession>A0A6P1W1K1</accession>
<feature type="chain" id="PRO_5026928326" evidence="1">
    <location>
        <begin position="27"/>
        <end position="63"/>
    </location>
</feature>
<dbReference type="AlphaFoldDB" id="A0A6P1W1K1"/>
<sequence length="63" mass="6746">MRRRKFLTQATVAASTVATSSLSAQADYGVLAAKPFTVKAGDAQFGVQSEHLAMPVYSRNLTK</sequence>
<feature type="signal peptide" evidence="1">
    <location>
        <begin position="1"/>
        <end position="26"/>
    </location>
</feature>
<dbReference type="RefSeq" id="WP_162388605.1">
    <property type="nucleotide sequence ID" value="NZ_CP045997.1"/>
</dbReference>
<gene>
    <name evidence="2" type="ORF">GJR95_25740</name>
</gene>
<organism evidence="2 3">
    <name type="scientific">Spirosoma endbachense</name>
    <dbReference type="NCBI Taxonomy" id="2666025"/>
    <lineage>
        <taxon>Bacteria</taxon>
        <taxon>Pseudomonadati</taxon>
        <taxon>Bacteroidota</taxon>
        <taxon>Cytophagia</taxon>
        <taxon>Cytophagales</taxon>
        <taxon>Cytophagaceae</taxon>
        <taxon>Spirosoma</taxon>
    </lineage>
</organism>
<reference evidence="2 3" key="1">
    <citation type="submission" date="2019-11" db="EMBL/GenBank/DDBJ databases">
        <title>Spirosoma endbachense sp. nov., isolated from a natural salt meadow.</title>
        <authorList>
            <person name="Rojas J."/>
            <person name="Ambika Manirajan B."/>
            <person name="Ratering S."/>
            <person name="Suarez C."/>
            <person name="Geissler-Plaum R."/>
            <person name="Schnell S."/>
        </authorList>
    </citation>
    <scope>NUCLEOTIDE SEQUENCE [LARGE SCALE GENOMIC DNA]</scope>
    <source>
        <strain evidence="2 3">I-24</strain>
    </source>
</reference>
<dbReference type="NCBIfam" id="TIGR01409">
    <property type="entry name" value="TAT_signal_seq"/>
    <property type="match status" value="1"/>
</dbReference>
<evidence type="ECO:0000313" key="2">
    <source>
        <dbReference type="EMBL" id="QHV98192.1"/>
    </source>
</evidence>
<keyword evidence="3" id="KW-1185">Reference proteome</keyword>
<evidence type="ECO:0000256" key="1">
    <source>
        <dbReference type="SAM" id="SignalP"/>
    </source>
</evidence>
<dbReference type="KEGG" id="senf:GJR95_25740"/>
<dbReference type="Proteomes" id="UP000464577">
    <property type="component" value="Chromosome"/>
</dbReference>